<dbReference type="EMBL" id="BAAANY010000009">
    <property type="protein sequence ID" value="GAA1675899.1"/>
    <property type="molecule type" value="Genomic_DNA"/>
</dbReference>
<dbReference type="PANTHER" id="PTHR13696:SF99">
    <property type="entry name" value="COBYRINIC ACID AC-DIAMIDE SYNTHASE"/>
    <property type="match status" value="1"/>
</dbReference>
<feature type="compositionally biased region" description="Low complexity" evidence="1">
    <location>
        <begin position="281"/>
        <end position="292"/>
    </location>
</feature>
<protein>
    <recommendedName>
        <fullName evidence="4">MinD-like ATPase involved in chromosome partitioning or flagellar assembly</fullName>
    </recommendedName>
</protein>
<name>A0ABN2GS37_9ACTN</name>
<reference evidence="2 3" key="1">
    <citation type="journal article" date="2019" name="Int. J. Syst. Evol. Microbiol.">
        <title>The Global Catalogue of Microorganisms (GCM) 10K type strain sequencing project: providing services to taxonomists for standard genome sequencing and annotation.</title>
        <authorList>
            <consortium name="The Broad Institute Genomics Platform"/>
            <consortium name="The Broad Institute Genome Sequencing Center for Infectious Disease"/>
            <person name="Wu L."/>
            <person name="Ma J."/>
        </authorList>
    </citation>
    <scope>NUCLEOTIDE SEQUENCE [LARGE SCALE GENOMIC DNA]</scope>
    <source>
        <strain evidence="2 3">JCM 14718</strain>
    </source>
</reference>
<dbReference type="InterPro" id="IPR027417">
    <property type="entry name" value="P-loop_NTPase"/>
</dbReference>
<feature type="compositionally biased region" description="Low complexity" evidence="1">
    <location>
        <begin position="324"/>
        <end position="361"/>
    </location>
</feature>
<feature type="compositionally biased region" description="Polar residues" evidence="1">
    <location>
        <begin position="372"/>
        <end position="381"/>
    </location>
</feature>
<dbReference type="Proteomes" id="UP001500618">
    <property type="component" value="Unassembled WGS sequence"/>
</dbReference>
<comment type="caution">
    <text evidence="2">The sequence shown here is derived from an EMBL/GenBank/DDBJ whole genome shotgun (WGS) entry which is preliminary data.</text>
</comment>
<organism evidence="2 3">
    <name type="scientific">Fodinicola feengrottensis</name>
    <dbReference type="NCBI Taxonomy" id="435914"/>
    <lineage>
        <taxon>Bacteria</taxon>
        <taxon>Bacillati</taxon>
        <taxon>Actinomycetota</taxon>
        <taxon>Actinomycetes</taxon>
        <taxon>Mycobacteriales</taxon>
        <taxon>Fodinicola</taxon>
    </lineage>
</organism>
<sequence length="774" mass="82045">MQDNTDRDPHAPERDGQLPEAADPGAANTSSPWAPRGGAWSDQHFAGSPSTEPPNTEPLSPQLPGTPPPGTEAVNAEPASGEPPTNVDPAGWPAQPSYEGQHSSPPAVGASAYGTQGPSPYEPHPAGPDPQQPNGWPSWPQAGWPEQPQQINPAGGSPADPAAGHEAIDQGDFHPTTQFPILPEPTPEQPAAEATSDGSNDSPDDGTQQPDQPAAEQPAADQPASGQPAAAPVADHGGWPTPEWQPAQADSQPASPAGPPPQWQPTWPPAQPAQDELTALGGQQVQPEGQPGIDPHPEMPPTYVPTEFASGHFQDGQFYPGHFQPGQQQPSYGQPAQPEQAGYGQAAQQQPPAQPQQPAEQVGWGQPAGPQNWGQPGTTYGQPAEPVQPPYDQRGLEQYGQQPAQPPAQAAQYDQYGQPQQPDFGQQAYGQPGFQQPTPEQTAAQQQQHQYQLGQAQQPNAGPAGTPTAADFAARRAHRPEAPKASLGLQGLVRRASFGLVKPPPGRREVESRNSIAMVRRNFGGLRQVTVVNPKGGAGKTVAVLMVAMTFGQQRGGYVLSWDNNETQGTLGMRAQQDFHARTVRDLLGELGSFIGPTGRVGDLSKFVRSQGEAMFDVLASDESATAGEMLTAQAFGQIRNVVSRFYKLIIVDTGNNVRAANWQASIEATDQLVVPMSARGDSAETASRMLDHLDQNGRHDLVRRAVSVISMPASTKGVDLPAIRAHFAARTRAVLTAPYEPLLDSGEPIRYGELSQRSRLAWLRIAAAIAEGL</sequence>
<feature type="compositionally biased region" description="Low complexity" evidence="1">
    <location>
        <begin position="245"/>
        <end position="255"/>
    </location>
</feature>
<proteinExistence type="predicted"/>
<evidence type="ECO:0000313" key="2">
    <source>
        <dbReference type="EMBL" id="GAA1675899.1"/>
    </source>
</evidence>
<evidence type="ECO:0000313" key="3">
    <source>
        <dbReference type="Proteomes" id="UP001500618"/>
    </source>
</evidence>
<feature type="compositionally biased region" description="Polar residues" evidence="1">
    <location>
        <begin position="196"/>
        <end position="207"/>
    </location>
</feature>
<feature type="compositionally biased region" description="Pro residues" evidence="1">
    <location>
        <begin position="256"/>
        <end position="271"/>
    </location>
</feature>
<feature type="compositionally biased region" description="Pro residues" evidence="1">
    <location>
        <begin position="120"/>
        <end position="131"/>
    </location>
</feature>
<dbReference type="SUPFAM" id="SSF52540">
    <property type="entry name" value="P-loop containing nucleoside triphosphate hydrolases"/>
    <property type="match status" value="1"/>
</dbReference>
<evidence type="ECO:0000256" key="1">
    <source>
        <dbReference type="SAM" id="MobiDB-lite"/>
    </source>
</evidence>
<dbReference type="PANTHER" id="PTHR13696">
    <property type="entry name" value="P-LOOP CONTAINING NUCLEOSIDE TRIPHOSPHATE HYDROLASE"/>
    <property type="match status" value="1"/>
</dbReference>
<dbReference type="InterPro" id="IPR050678">
    <property type="entry name" value="DNA_Partitioning_ATPase"/>
</dbReference>
<dbReference type="Gene3D" id="3.40.50.300">
    <property type="entry name" value="P-loop containing nucleotide triphosphate hydrolases"/>
    <property type="match status" value="1"/>
</dbReference>
<feature type="region of interest" description="Disordered" evidence="1">
    <location>
        <begin position="1"/>
        <end position="488"/>
    </location>
</feature>
<feature type="compositionally biased region" description="Low complexity" evidence="1">
    <location>
        <begin position="208"/>
        <end position="224"/>
    </location>
</feature>
<dbReference type="RefSeq" id="WP_344310245.1">
    <property type="nucleotide sequence ID" value="NZ_BAAANY010000009.1"/>
</dbReference>
<accession>A0ABN2GS37</accession>
<gene>
    <name evidence="2" type="ORF">GCM10009765_26510</name>
</gene>
<evidence type="ECO:0008006" key="4">
    <source>
        <dbReference type="Google" id="ProtNLM"/>
    </source>
</evidence>
<feature type="compositionally biased region" description="Low complexity" evidence="1">
    <location>
        <begin position="153"/>
        <end position="164"/>
    </location>
</feature>
<feature type="compositionally biased region" description="Low complexity" evidence="1">
    <location>
        <begin position="398"/>
        <end position="472"/>
    </location>
</feature>
<keyword evidence="3" id="KW-1185">Reference proteome</keyword>
<feature type="compositionally biased region" description="Basic and acidic residues" evidence="1">
    <location>
        <begin position="1"/>
        <end position="17"/>
    </location>
</feature>